<sequence>MKHAIRAGLAAATALSMAGMAAPTAAQSAAQSVHAVAGVPLEMEPRSCDRACLESYVERYLQAMSDGVVADDLFARNVRFTENGVQLPLGNEGLWATTVSPQGYRLIVPDVVTGQVAALVTVKEQAGTSATGAMRDPEAVGISLRLRIDREGRISEAEQVVARPDRPLGAASGPSSDPFPATGAAVEAIGSPWPGYLRAVPEGERHSRAELVEYANAYFEAVERNTTRDFYPFSEDCLRLENGMIAAASDAERAALPDRPAFGSVQTCRGQFETSLVGTVTSVRDRRVVAVDQERGVVFAFAFFDHRPINWTWQLGELFKVEGGLITRIEAIFIRGPYGICSGWSTYEQCRSEEVMDVR</sequence>
<feature type="signal peptide" evidence="1">
    <location>
        <begin position="1"/>
        <end position="21"/>
    </location>
</feature>
<dbReference type="InterPro" id="IPR058334">
    <property type="entry name" value="DUF8021"/>
</dbReference>
<feature type="chain" id="PRO_5045887747" description="DUF8021 domain-containing protein" evidence="1">
    <location>
        <begin position="22"/>
        <end position="359"/>
    </location>
</feature>
<keyword evidence="4" id="KW-1185">Reference proteome</keyword>
<evidence type="ECO:0000256" key="1">
    <source>
        <dbReference type="SAM" id="SignalP"/>
    </source>
</evidence>
<dbReference type="RefSeq" id="WP_336926438.1">
    <property type="nucleotide sequence ID" value="NZ_JBANRO010000007.1"/>
</dbReference>
<name>A0ABV7E9P8_9SPHN</name>
<feature type="domain" description="DUF8021" evidence="2">
    <location>
        <begin position="204"/>
        <end position="333"/>
    </location>
</feature>
<evidence type="ECO:0000313" key="3">
    <source>
        <dbReference type="EMBL" id="MFC3098706.1"/>
    </source>
</evidence>
<keyword evidence="1" id="KW-0732">Signal</keyword>
<evidence type="ECO:0000313" key="4">
    <source>
        <dbReference type="Proteomes" id="UP001595456"/>
    </source>
</evidence>
<comment type="caution">
    <text evidence="3">The sequence shown here is derived from an EMBL/GenBank/DDBJ whole genome shotgun (WGS) entry which is preliminary data.</text>
</comment>
<accession>A0ABV7E9P8</accession>
<reference evidence="4" key="1">
    <citation type="journal article" date="2019" name="Int. J. Syst. Evol. Microbiol.">
        <title>The Global Catalogue of Microorganisms (GCM) 10K type strain sequencing project: providing services to taxonomists for standard genome sequencing and annotation.</title>
        <authorList>
            <consortium name="The Broad Institute Genomics Platform"/>
            <consortium name="The Broad Institute Genome Sequencing Center for Infectious Disease"/>
            <person name="Wu L."/>
            <person name="Ma J."/>
        </authorList>
    </citation>
    <scope>NUCLEOTIDE SEQUENCE [LARGE SCALE GENOMIC DNA]</scope>
    <source>
        <strain evidence="4">KCTC 52607</strain>
    </source>
</reference>
<dbReference type="EMBL" id="JBHRST010000020">
    <property type="protein sequence ID" value="MFC3098706.1"/>
    <property type="molecule type" value="Genomic_DNA"/>
</dbReference>
<evidence type="ECO:0000259" key="2">
    <source>
        <dbReference type="Pfam" id="PF26061"/>
    </source>
</evidence>
<organism evidence="3 4">
    <name type="scientific">Alteraurantiacibacter palmitatis</name>
    <dbReference type="NCBI Taxonomy" id="2054628"/>
    <lineage>
        <taxon>Bacteria</taxon>
        <taxon>Pseudomonadati</taxon>
        <taxon>Pseudomonadota</taxon>
        <taxon>Alphaproteobacteria</taxon>
        <taxon>Sphingomonadales</taxon>
        <taxon>Erythrobacteraceae</taxon>
        <taxon>Alteraurantiacibacter</taxon>
    </lineage>
</organism>
<gene>
    <name evidence="3" type="ORF">ACFODU_12995</name>
</gene>
<proteinExistence type="predicted"/>
<dbReference type="Proteomes" id="UP001595456">
    <property type="component" value="Unassembled WGS sequence"/>
</dbReference>
<protein>
    <recommendedName>
        <fullName evidence="2">DUF8021 domain-containing protein</fullName>
    </recommendedName>
</protein>
<dbReference type="Pfam" id="PF26061">
    <property type="entry name" value="DUF8021"/>
    <property type="match status" value="1"/>
</dbReference>